<dbReference type="PROSITE" id="PS51257">
    <property type="entry name" value="PROKAR_LIPOPROTEIN"/>
    <property type="match status" value="1"/>
</dbReference>
<dbReference type="RefSeq" id="WP_019048500.1">
    <property type="nucleotide sequence ID" value="NZ_BAFO02000005.1"/>
</dbReference>
<dbReference type="eggNOG" id="COG2755">
    <property type="taxonomic scope" value="Bacteria"/>
</dbReference>
<comment type="caution">
    <text evidence="3">The sequence shown here is derived from an EMBL/GenBank/DDBJ whole genome shotgun (WGS) entry which is preliminary data.</text>
</comment>
<dbReference type="SUPFAM" id="SSF52266">
    <property type="entry name" value="SGNH hydrolase"/>
    <property type="match status" value="1"/>
</dbReference>
<dbReference type="STRING" id="1824.SAMN05444423_107223"/>
<dbReference type="InterPro" id="IPR036514">
    <property type="entry name" value="SGNH_hydro_sf"/>
</dbReference>
<sequence length="414" mass="42655">MSLRTRLLALLVTALTTTALVACGTEAPPQTWSGAWAAAAQHPATAVTPNWSAAGFADQTLRQVVRLTDGGPQVRVRLSNRYGTTPLVIAGASVARGAGGAAVVAETLRPLTVGGARSFEIAPGTETASDIVTISVAAGETVTVTLYFAAPTGPATQHAQAAATSYRTTGDRTTDPASTAFTETSQSWYYLAGVDTPRPGRADDVTVAFGDSITDGYRSGLDADQRYPDQLARHLAAAGHPGAVLNAGISGNRLLTDSTVLGDSALTRFRRDVLDQPGVGTVVVLIGINDIGLGGSVGPDGQLSPEVSAERLVAGYRELITQARAAGVRVVGATLLPFAGSPYYSADKDRVRTEVNTWIRTGGAFDAVADLDRAMASPTDPTRLAEALDSGDHLHPNNSGYGVTAATVGSVLTE</sequence>
<evidence type="ECO:0000256" key="1">
    <source>
        <dbReference type="SAM" id="SignalP"/>
    </source>
</evidence>
<proteinExistence type="predicted"/>
<dbReference type="Pfam" id="PF13472">
    <property type="entry name" value="Lipase_GDSL_2"/>
    <property type="match status" value="1"/>
</dbReference>
<dbReference type="InterPro" id="IPR013830">
    <property type="entry name" value="SGNH_hydro"/>
</dbReference>
<dbReference type="PANTHER" id="PTHR43784:SF2">
    <property type="entry name" value="GDSL-LIKE LIPASE_ACYLHYDROLASE, PUTATIVE (AFU_ORTHOLOGUE AFUA_2G00820)-RELATED"/>
    <property type="match status" value="1"/>
</dbReference>
<dbReference type="GeneID" id="91520087"/>
<keyword evidence="1" id="KW-0732">Signal</keyword>
<protein>
    <submittedName>
        <fullName evidence="3">Esterase</fullName>
    </submittedName>
</protein>
<dbReference type="Proteomes" id="UP000017048">
    <property type="component" value="Unassembled WGS sequence"/>
</dbReference>
<feature type="domain" description="SGNH hydrolase-type esterase" evidence="2">
    <location>
        <begin position="208"/>
        <end position="401"/>
    </location>
</feature>
<evidence type="ECO:0000313" key="3">
    <source>
        <dbReference type="EMBL" id="GAD81636.1"/>
    </source>
</evidence>
<dbReference type="PANTHER" id="PTHR43784">
    <property type="entry name" value="GDSL-LIKE LIPASE/ACYLHYDROLASE, PUTATIVE (AFU_ORTHOLOGUE AFUA_2G00820)-RELATED"/>
    <property type="match status" value="1"/>
</dbReference>
<reference evidence="3 4" key="1">
    <citation type="journal article" date="2014" name="BMC Genomics">
        <title>Genome based analysis of type-I polyketide synthase and nonribosomal peptide synthetase gene clusters in seven strains of five representative Nocardia species.</title>
        <authorList>
            <person name="Komaki H."/>
            <person name="Ichikawa N."/>
            <person name="Hosoyama A."/>
            <person name="Takahashi-Nakaguchi A."/>
            <person name="Matsuzawa T."/>
            <person name="Suzuki K."/>
            <person name="Fujita N."/>
            <person name="Gonoi T."/>
        </authorList>
    </citation>
    <scope>NUCLEOTIDE SEQUENCE [LARGE SCALE GENOMIC DNA]</scope>
    <source>
        <strain evidence="3 4">NBRC 15531</strain>
    </source>
</reference>
<dbReference type="InterPro" id="IPR053140">
    <property type="entry name" value="GDSL_Rv0518-like"/>
</dbReference>
<dbReference type="OrthoDB" id="1828825at2"/>
<dbReference type="CDD" id="cd01830">
    <property type="entry name" value="XynE_like"/>
    <property type="match status" value="1"/>
</dbReference>
<feature type="chain" id="PRO_5038484633" evidence="1">
    <location>
        <begin position="23"/>
        <end position="414"/>
    </location>
</feature>
<evidence type="ECO:0000313" key="4">
    <source>
        <dbReference type="Proteomes" id="UP000017048"/>
    </source>
</evidence>
<dbReference type="EMBL" id="BAFO02000005">
    <property type="protein sequence ID" value="GAD81636.1"/>
    <property type="molecule type" value="Genomic_DNA"/>
</dbReference>
<gene>
    <name evidence="3" type="ORF">NCAST_05_00700</name>
</gene>
<name>U5E5Y4_NOCAS</name>
<dbReference type="Gene3D" id="3.40.50.1110">
    <property type="entry name" value="SGNH hydrolase"/>
    <property type="match status" value="1"/>
</dbReference>
<organism evidence="3 4">
    <name type="scientific">Nocardia asteroides NBRC 15531</name>
    <dbReference type="NCBI Taxonomy" id="1110697"/>
    <lineage>
        <taxon>Bacteria</taxon>
        <taxon>Bacillati</taxon>
        <taxon>Actinomycetota</taxon>
        <taxon>Actinomycetes</taxon>
        <taxon>Mycobacteriales</taxon>
        <taxon>Nocardiaceae</taxon>
        <taxon>Nocardia</taxon>
    </lineage>
</organism>
<feature type="signal peptide" evidence="1">
    <location>
        <begin position="1"/>
        <end position="22"/>
    </location>
</feature>
<evidence type="ECO:0000259" key="2">
    <source>
        <dbReference type="Pfam" id="PF13472"/>
    </source>
</evidence>
<accession>U5E5Y4</accession>
<keyword evidence="4" id="KW-1185">Reference proteome</keyword>
<dbReference type="AlphaFoldDB" id="U5E5Y4"/>